<feature type="domain" description="DUF6535" evidence="3">
    <location>
        <begin position="73"/>
        <end position="264"/>
    </location>
</feature>
<comment type="caution">
    <text evidence="4">The sequence shown here is derived from an EMBL/GenBank/DDBJ whole genome shotgun (WGS) entry which is preliminary data.</text>
</comment>
<feature type="transmembrane region" description="Helical" evidence="2">
    <location>
        <begin position="345"/>
        <end position="372"/>
    </location>
</feature>
<dbReference type="Pfam" id="PF20153">
    <property type="entry name" value="DUF6535"/>
    <property type="match status" value="1"/>
</dbReference>
<protein>
    <recommendedName>
        <fullName evidence="3">DUF6535 domain-containing protein</fullName>
    </recommendedName>
</protein>
<gene>
    <name evidence="4" type="ORF">RDB_LOCUS51604</name>
</gene>
<feature type="transmembrane region" description="Helical" evidence="2">
    <location>
        <begin position="270"/>
        <end position="287"/>
    </location>
</feature>
<organism evidence="4 5">
    <name type="scientific">Rhizoctonia solani</name>
    <dbReference type="NCBI Taxonomy" id="456999"/>
    <lineage>
        <taxon>Eukaryota</taxon>
        <taxon>Fungi</taxon>
        <taxon>Dikarya</taxon>
        <taxon>Basidiomycota</taxon>
        <taxon>Agaricomycotina</taxon>
        <taxon>Agaricomycetes</taxon>
        <taxon>Cantharellales</taxon>
        <taxon>Ceratobasidiaceae</taxon>
        <taxon>Rhizoctonia</taxon>
    </lineage>
</organism>
<evidence type="ECO:0000313" key="5">
    <source>
        <dbReference type="Proteomes" id="UP000663840"/>
    </source>
</evidence>
<dbReference type="Proteomes" id="UP000663840">
    <property type="component" value="Unassembled WGS sequence"/>
</dbReference>
<keyword evidence="2" id="KW-0812">Transmembrane</keyword>
<dbReference type="InterPro" id="IPR045338">
    <property type="entry name" value="DUF6535"/>
</dbReference>
<dbReference type="EMBL" id="CAJMWR010001180">
    <property type="protein sequence ID" value="CAE6418052.1"/>
    <property type="molecule type" value="Genomic_DNA"/>
</dbReference>
<feature type="transmembrane region" description="Helical" evidence="2">
    <location>
        <begin position="185"/>
        <end position="203"/>
    </location>
</feature>
<evidence type="ECO:0000313" key="4">
    <source>
        <dbReference type="EMBL" id="CAE6418052.1"/>
    </source>
</evidence>
<feature type="transmembrane region" description="Helical" evidence="2">
    <location>
        <begin position="105"/>
        <end position="123"/>
    </location>
</feature>
<evidence type="ECO:0000259" key="3">
    <source>
        <dbReference type="Pfam" id="PF20153"/>
    </source>
</evidence>
<proteinExistence type="predicted"/>
<reference evidence="4" key="1">
    <citation type="submission" date="2021-01" db="EMBL/GenBank/DDBJ databases">
        <authorList>
            <person name="Kaushik A."/>
        </authorList>
    </citation>
    <scope>NUCLEOTIDE SEQUENCE</scope>
    <source>
        <strain evidence="4">AG1-1A</strain>
    </source>
</reference>
<keyword evidence="2" id="KW-1133">Transmembrane helix</keyword>
<feature type="transmembrane region" description="Helical" evidence="2">
    <location>
        <begin position="240"/>
        <end position="264"/>
    </location>
</feature>
<evidence type="ECO:0000256" key="2">
    <source>
        <dbReference type="SAM" id="Phobius"/>
    </source>
</evidence>
<name>A0A8H2X5P3_9AGAM</name>
<evidence type="ECO:0000256" key="1">
    <source>
        <dbReference type="SAM" id="MobiDB-lite"/>
    </source>
</evidence>
<feature type="compositionally biased region" description="Polar residues" evidence="1">
    <location>
        <begin position="9"/>
        <end position="20"/>
    </location>
</feature>
<keyword evidence="2" id="KW-0472">Membrane</keyword>
<sequence>MLPRHTRTQDNSPGSRSQYLSFGKLADGDNENTMLKEQYQREQQVHYKILSPEDPVLEPDEFGAELTDNARVWKVYVKEADKFDAELVDGWNKSLDVILDAVLDGIMKVFAALFSAVSTAFLIESSQMLRQDPNDISAAALLTISQVLLVMANSSSFNPSEIEKSTQSPAAAFIPSHNAVLINTLWYLSLATSISASLLAMLAKDWCHSFATGRTGHPWGQAQRRQRKWMMIKRWKMKELIEVLPSLIHMSLLLFAIGLCVYVWDMDTTTAIPLICVSGMVFLFYVWSSIVASMVEHFPYTTIVSRVIRFISLSESIKRARRRSLDIVQHLLKRIGMALRRSLRCLLWAVLFIPLPISIVAALPFVAITSFFVPSSISEYPMRFILSMAIIPGFYDEYFASPAADLFFKTLKLYWKWQLSMCGSLLLALSSYLPTISKPLNPNEVKSHALKWLIKNCETPTSVAIALQAIAGATGAVPFAPLESCDASFKILQKLVSSGSEPSAAQDASLYARALNFLASCSQSGPEQETRARIDGVEPMVWELKVEHERDITRTIKDGVFLPTHNNLEALQIGNSAFPSAMRLLQGSDQDAKETMQSIKSLLEENAEEGYQLLHPAAFHSLANGAAVLEAYHAKAAVSGQH</sequence>
<dbReference type="AlphaFoldDB" id="A0A8H2X5P3"/>
<feature type="region of interest" description="Disordered" evidence="1">
    <location>
        <begin position="1"/>
        <end position="22"/>
    </location>
</feature>
<accession>A0A8H2X5P3</accession>